<dbReference type="AlphaFoldDB" id="A0A540X960"/>
<dbReference type="Proteomes" id="UP000315369">
    <property type="component" value="Unassembled WGS sequence"/>
</dbReference>
<comment type="caution">
    <text evidence="1">The sequence shown here is derived from an EMBL/GenBank/DDBJ whole genome shotgun (WGS) entry which is preliminary data.</text>
</comment>
<evidence type="ECO:0000313" key="1">
    <source>
        <dbReference type="EMBL" id="TQF17762.1"/>
    </source>
</evidence>
<dbReference type="OrthoDB" id="5486793at2"/>
<name>A0A540X960_9BACT</name>
<keyword evidence="2" id="KW-1185">Reference proteome</keyword>
<reference evidence="1 2" key="1">
    <citation type="submission" date="2019-06" db="EMBL/GenBank/DDBJ databases">
        <authorList>
            <person name="Livingstone P."/>
            <person name="Whitworth D."/>
        </authorList>
    </citation>
    <scope>NUCLEOTIDE SEQUENCE [LARGE SCALE GENOMIC DNA]</scope>
    <source>
        <strain evidence="1 2">AM401</strain>
    </source>
</reference>
<sequence length="479" mass="52136">MRAPEPIPGGKLPPDIKALHGGLSSAAAEFLDFAERVPEAFARHSFAPSEASPLFPYQLHAWPLFIDATAVVAMREMATKLCRLIKCAPRRLLGDAGSAAAWYGLSQERASEALDCLARTDDARGAISRGDFIHDGTALKCLEFNLTAGVGGWETAFLVQQVMSQPAMHRFATEQGLRIRQPHTLRVFFANIVDCVRRDTEWEGECNIAILFPPSGLPGPALAEQACRLFTSQLMEILRPEGARGEVFMTTYGAVKSAEGHRLTTQGKRLHAVVEYEARDRLLMAGPEFIENARAATSARSISLFNGPAQDVLDDKRNLALLSERVTSSALSAEEQALVRTHVPWSRRVERAHVERGGERVFLPELLSSRREELVLKAGRDFGGASVLLGESTPAPAWDEAARKALDEGGWVVQERVRSAPFHYLGPDGGVLPHSVIWGLFVLGETYGGHSLRLCPIGKGTGVVNVSQGAMFAALIDLE</sequence>
<evidence type="ECO:0000313" key="2">
    <source>
        <dbReference type="Proteomes" id="UP000315369"/>
    </source>
</evidence>
<proteinExistence type="predicted"/>
<protein>
    <submittedName>
        <fullName evidence="1">Uncharacterized protein</fullName>
    </submittedName>
</protein>
<accession>A0A540X960</accession>
<gene>
    <name evidence="1" type="ORF">FJV41_01875</name>
</gene>
<dbReference type="EMBL" id="VIFM01000004">
    <property type="protein sequence ID" value="TQF17762.1"/>
    <property type="molecule type" value="Genomic_DNA"/>
</dbReference>
<organism evidence="1 2">
    <name type="scientific">Myxococcus llanfairpwllgwyngyllgogerychwyrndrobwllllantysiliogogogochensis</name>
    <dbReference type="NCBI Taxonomy" id="2590453"/>
    <lineage>
        <taxon>Bacteria</taxon>
        <taxon>Pseudomonadati</taxon>
        <taxon>Myxococcota</taxon>
        <taxon>Myxococcia</taxon>
        <taxon>Myxococcales</taxon>
        <taxon>Cystobacterineae</taxon>
        <taxon>Myxococcaceae</taxon>
        <taxon>Myxococcus</taxon>
    </lineage>
</organism>
<dbReference type="SUPFAM" id="SSF56059">
    <property type="entry name" value="Glutathione synthetase ATP-binding domain-like"/>
    <property type="match status" value="1"/>
</dbReference>